<reference evidence="4" key="1">
    <citation type="submission" date="2025-08" db="UniProtKB">
        <authorList>
            <consortium name="RefSeq"/>
        </authorList>
    </citation>
    <scope>IDENTIFICATION</scope>
</reference>
<dbReference type="Proteomes" id="UP000515203">
    <property type="component" value="Unplaced"/>
</dbReference>
<proteinExistence type="predicted"/>
<keyword evidence="3" id="KW-1185">Reference proteome</keyword>
<dbReference type="OrthoDB" id="9536595at2759"/>
<feature type="domain" description="HSR" evidence="2">
    <location>
        <begin position="8"/>
        <end position="122"/>
    </location>
</feature>
<dbReference type="InterPro" id="IPR004865">
    <property type="entry name" value="HSR_dom"/>
</dbReference>
<dbReference type="GO" id="GO:0000981">
    <property type="term" value="F:DNA-binding transcription factor activity, RNA polymerase II-specific"/>
    <property type="evidence" value="ECO:0007669"/>
    <property type="project" value="TreeGrafter"/>
</dbReference>
<dbReference type="AlphaFoldDB" id="A0A6P6EGY9"/>
<dbReference type="RefSeq" id="XP_023571551.1">
    <property type="nucleotide sequence ID" value="XM_023715783.1"/>
</dbReference>
<dbReference type="PANTHER" id="PTHR46386:SF1">
    <property type="entry name" value="NUCLEAR BODY PROTEIN SP140-LIKE PROTEIN"/>
    <property type="match status" value="1"/>
</dbReference>
<evidence type="ECO:0000256" key="1">
    <source>
        <dbReference type="SAM" id="MobiDB-lite"/>
    </source>
</evidence>
<dbReference type="InterPro" id="IPR043563">
    <property type="entry name" value="Sp110/Sp140/Sp140L-like"/>
</dbReference>
<dbReference type="PROSITE" id="PS51414">
    <property type="entry name" value="HSR"/>
    <property type="match status" value="1"/>
</dbReference>
<dbReference type="GO" id="GO:0005634">
    <property type="term" value="C:nucleus"/>
    <property type="evidence" value="ECO:0007669"/>
    <property type="project" value="InterPro"/>
</dbReference>
<evidence type="ECO:0000313" key="4">
    <source>
        <dbReference type="RefSeq" id="XP_023571551.1"/>
    </source>
</evidence>
<organism evidence="3 4">
    <name type="scientific">Octodon degus</name>
    <name type="common">Degu</name>
    <name type="synonym">Sciurus degus</name>
    <dbReference type="NCBI Taxonomy" id="10160"/>
    <lineage>
        <taxon>Eukaryota</taxon>
        <taxon>Metazoa</taxon>
        <taxon>Chordata</taxon>
        <taxon>Craniata</taxon>
        <taxon>Vertebrata</taxon>
        <taxon>Euteleostomi</taxon>
        <taxon>Mammalia</taxon>
        <taxon>Eutheria</taxon>
        <taxon>Euarchontoglires</taxon>
        <taxon>Glires</taxon>
        <taxon>Rodentia</taxon>
        <taxon>Hystricomorpha</taxon>
        <taxon>Octodontidae</taxon>
        <taxon>Octodon</taxon>
    </lineage>
</organism>
<evidence type="ECO:0000313" key="3">
    <source>
        <dbReference type="Proteomes" id="UP000515203"/>
    </source>
</evidence>
<name>A0A6P6EGY9_OCTDE</name>
<accession>A0A6P6EGY9</accession>
<feature type="region of interest" description="Disordered" evidence="1">
    <location>
        <begin position="128"/>
        <end position="177"/>
    </location>
</feature>
<dbReference type="InParanoid" id="A0A6P6EGY9"/>
<sequence>MAAGSWDLTPRTVTDAQGAEDPMKIVLKCFRERKVLISYAIKKSFPFLEALRDRELITNKMYEDCQESFKSLIPVSQVIYKVLNELEKKFDMEVLEALFSEINRMEYPDLMNVYKDFQNVIQEKLCLQDSDGEEREERPNTQLWLEEGTGGNSVSRGLTWPHSEPSSPGGQFLWARA</sequence>
<dbReference type="Pfam" id="PF03172">
    <property type="entry name" value="HSR"/>
    <property type="match status" value="1"/>
</dbReference>
<dbReference type="PANTHER" id="PTHR46386">
    <property type="entry name" value="NUCLEAR BODY PROTEIN SP140"/>
    <property type="match status" value="1"/>
</dbReference>
<gene>
    <name evidence="4" type="primary">LOC111816876</name>
</gene>
<protein>
    <submittedName>
        <fullName evidence="4">Nuclear autoantigen Sp-100-like</fullName>
    </submittedName>
</protein>
<dbReference type="GeneID" id="111816876"/>
<evidence type="ECO:0000259" key="2">
    <source>
        <dbReference type="PROSITE" id="PS51414"/>
    </source>
</evidence>
<dbReference type="FunCoup" id="A0A6P6EGY9">
    <property type="interactions" value="166"/>
</dbReference>